<evidence type="ECO:0000256" key="2">
    <source>
        <dbReference type="ARBA" id="ARBA00022723"/>
    </source>
</evidence>
<dbReference type="SUPFAM" id="SSF57667">
    <property type="entry name" value="beta-beta-alpha zinc fingers"/>
    <property type="match status" value="2"/>
</dbReference>
<dbReference type="EMBL" id="JBHFEH010000070">
    <property type="protein sequence ID" value="KAL2049144.1"/>
    <property type="molecule type" value="Genomic_DNA"/>
</dbReference>
<feature type="compositionally biased region" description="Basic and acidic residues" evidence="8">
    <location>
        <begin position="63"/>
        <end position="76"/>
    </location>
</feature>
<comment type="caution">
    <text evidence="10">The sequence shown here is derived from an EMBL/GenBank/DDBJ whole genome shotgun (WGS) entry which is preliminary data.</text>
</comment>
<keyword evidence="4 7" id="KW-0863">Zinc-finger</keyword>
<dbReference type="Proteomes" id="UP001590951">
    <property type="component" value="Unassembled WGS sequence"/>
</dbReference>
<evidence type="ECO:0000256" key="7">
    <source>
        <dbReference type="PROSITE-ProRule" id="PRU01145"/>
    </source>
</evidence>
<evidence type="ECO:0000313" key="11">
    <source>
        <dbReference type="Proteomes" id="UP001590951"/>
    </source>
</evidence>
<dbReference type="InterPro" id="IPR036236">
    <property type="entry name" value="Znf_C2H2_sf"/>
</dbReference>
<dbReference type="Gene3D" id="3.30.1490.490">
    <property type="match status" value="1"/>
</dbReference>
<gene>
    <name evidence="10" type="ORF">ABVK25_010573</name>
</gene>
<name>A0ABR4AWX0_9LECA</name>
<sequence>MVSFSCEGCGNILTKKKLDGHHRQCRGSSFTCLDCMTHFGGTEYRVHTSCISEDQKYQGALYKGKETKEDKKKVKISESTSSKSRKAFVEDADDADTGKAITIVDPPQPPPAHSPQ</sequence>
<evidence type="ECO:0000256" key="5">
    <source>
        <dbReference type="ARBA" id="ARBA00022833"/>
    </source>
</evidence>
<keyword evidence="5" id="KW-0862">Zinc</keyword>
<evidence type="ECO:0000256" key="8">
    <source>
        <dbReference type="SAM" id="MobiDB-lite"/>
    </source>
</evidence>
<evidence type="ECO:0000256" key="6">
    <source>
        <dbReference type="ARBA" id="ARBA00023242"/>
    </source>
</evidence>
<feature type="compositionally biased region" description="Pro residues" evidence="8">
    <location>
        <begin position="106"/>
        <end position="116"/>
    </location>
</feature>
<feature type="region of interest" description="Disordered" evidence="8">
    <location>
        <begin position="62"/>
        <end position="116"/>
    </location>
</feature>
<evidence type="ECO:0000259" key="9">
    <source>
        <dbReference type="Pfam" id="PF08790"/>
    </source>
</evidence>
<evidence type="ECO:0000256" key="3">
    <source>
        <dbReference type="ARBA" id="ARBA00022737"/>
    </source>
</evidence>
<keyword evidence="6" id="KW-0539">Nucleus</keyword>
<proteinExistence type="predicted"/>
<keyword evidence="2" id="KW-0479">Metal-binding</keyword>
<dbReference type="PANTHER" id="PTHR13100">
    <property type="entry name" value="CELL GROWTH-REGULATING NUCLEOLAR PROTEIN LYAR"/>
    <property type="match status" value="1"/>
</dbReference>
<keyword evidence="3" id="KW-0677">Repeat</keyword>
<reference evidence="10 11" key="1">
    <citation type="submission" date="2024-09" db="EMBL/GenBank/DDBJ databases">
        <title>Rethinking Asexuality: The Enigmatic Case of Functional Sexual Genes in Lepraria (Stereocaulaceae).</title>
        <authorList>
            <person name="Doellman M."/>
            <person name="Sun Y."/>
            <person name="Barcenas-Pena A."/>
            <person name="Lumbsch H.T."/>
            <person name="Grewe F."/>
        </authorList>
    </citation>
    <scope>NUCLEOTIDE SEQUENCE [LARGE SCALE GENOMIC DNA]</scope>
    <source>
        <strain evidence="10 11">Grewe 0041</strain>
    </source>
</reference>
<dbReference type="InterPro" id="IPR039999">
    <property type="entry name" value="LYAR"/>
</dbReference>
<organism evidence="10 11">
    <name type="scientific">Lepraria finkii</name>
    <dbReference type="NCBI Taxonomy" id="1340010"/>
    <lineage>
        <taxon>Eukaryota</taxon>
        <taxon>Fungi</taxon>
        <taxon>Dikarya</taxon>
        <taxon>Ascomycota</taxon>
        <taxon>Pezizomycotina</taxon>
        <taxon>Lecanoromycetes</taxon>
        <taxon>OSLEUM clade</taxon>
        <taxon>Lecanoromycetidae</taxon>
        <taxon>Lecanorales</taxon>
        <taxon>Lecanorineae</taxon>
        <taxon>Stereocaulaceae</taxon>
        <taxon>Lepraria</taxon>
    </lineage>
</organism>
<dbReference type="PROSITE" id="PS51804">
    <property type="entry name" value="ZF_C2HC_LYAR"/>
    <property type="match status" value="2"/>
</dbReference>
<protein>
    <recommendedName>
        <fullName evidence="9">Zinc finger C2H2 LYAR-type domain-containing protein</fullName>
    </recommendedName>
</protein>
<evidence type="ECO:0000313" key="10">
    <source>
        <dbReference type="EMBL" id="KAL2049144.1"/>
    </source>
</evidence>
<evidence type="ECO:0000256" key="1">
    <source>
        <dbReference type="ARBA" id="ARBA00004123"/>
    </source>
</evidence>
<feature type="domain" description="Zinc finger C2H2 LYAR-type" evidence="9">
    <location>
        <begin position="30"/>
        <end position="57"/>
    </location>
</feature>
<dbReference type="InterPro" id="IPR014898">
    <property type="entry name" value="Znf_C2H2_LYAR"/>
</dbReference>
<dbReference type="PANTHER" id="PTHR13100:SF10">
    <property type="entry name" value="CELL GROWTH-REGULATING NUCLEOLAR PROTEIN"/>
    <property type="match status" value="1"/>
</dbReference>
<accession>A0ABR4AWX0</accession>
<keyword evidence="11" id="KW-1185">Reference proteome</keyword>
<comment type="subcellular location">
    <subcellularLocation>
        <location evidence="1">Nucleus</location>
    </subcellularLocation>
</comment>
<evidence type="ECO:0000256" key="4">
    <source>
        <dbReference type="ARBA" id="ARBA00022771"/>
    </source>
</evidence>
<dbReference type="Pfam" id="PF08790">
    <property type="entry name" value="zf-LYAR"/>
    <property type="match status" value="1"/>
</dbReference>